<evidence type="ECO:0000256" key="1">
    <source>
        <dbReference type="SAM" id="Phobius"/>
    </source>
</evidence>
<dbReference type="RefSeq" id="WP_035942778.1">
    <property type="nucleotide sequence ID" value="NZ_CADFFX010000051.1"/>
</dbReference>
<evidence type="ECO:0000313" key="2">
    <source>
        <dbReference type="EMBL" id="KDR38175.1"/>
    </source>
</evidence>
<name>A0A069PC34_9BURK</name>
<dbReference type="AlphaFoldDB" id="A0A069PC34"/>
<organism evidence="2 3">
    <name type="scientific">Caballeronia glathei</name>
    <dbReference type="NCBI Taxonomy" id="60547"/>
    <lineage>
        <taxon>Bacteria</taxon>
        <taxon>Pseudomonadati</taxon>
        <taxon>Pseudomonadota</taxon>
        <taxon>Betaproteobacteria</taxon>
        <taxon>Burkholderiales</taxon>
        <taxon>Burkholderiaceae</taxon>
        <taxon>Caballeronia</taxon>
    </lineage>
</organism>
<comment type="caution">
    <text evidence="2">The sequence shown here is derived from an EMBL/GenBank/DDBJ whole genome shotgun (WGS) entry which is preliminary data.</text>
</comment>
<feature type="transmembrane region" description="Helical" evidence="1">
    <location>
        <begin position="183"/>
        <end position="202"/>
    </location>
</feature>
<feature type="transmembrane region" description="Helical" evidence="1">
    <location>
        <begin position="40"/>
        <end position="60"/>
    </location>
</feature>
<evidence type="ECO:0008006" key="4">
    <source>
        <dbReference type="Google" id="ProtNLM"/>
    </source>
</evidence>
<keyword evidence="1" id="KW-0472">Membrane</keyword>
<sequence>MGHFAIALLAFGCVFASALIGLYLSDMLPEHHLSGGSIDVLKLATGVIATMAALVLGLLISSAKGSFDTVNHELVQNAARVIQLDRTLAQYGPESNEIRELLKRDYLAVVHLLASGDPTTEASLGRSDAVSRMDELQRRIAGLSPRNALQTQLQANAVRLANEVFGTRWLVLLQKEGSVPTPLLVVLVAWLSVVFGTFGLFAPRNATIFSALMLCAISASGAIYLILEMDRPLDGTIEISLAPLLDAAARLGR</sequence>
<dbReference type="Pfam" id="PF14023">
    <property type="entry name" value="Bestrophin-like"/>
    <property type="match status" value="1"/>
</dbReference>
<keyword evidence="3" id="KW-1185">Reference proteome</keyword>
<gene>
    <name evidence="2" type="ORF">BG61_02930</name>
</gene>
<keyword evidence="1" id="KW-1133">Transmembrane helix</keyword>
<reference evidence="2 3" key="1">
    <citation type="submission" date="2014-03" db="EMBL/GenBank/DDBJ databases">
        <title>Draft Genome Sequences of Four Burkholderia Strains.</title>
        <authorList>
            <person name="Liu X.Y."/>
            <person name="Li C.X."/>
            <person name="Xu J.H."/>
        </authorList>
    </citation>
    <scope>NUCLEOTIDE SEQUENCE [LARGE SCALE GENOMIC DNA]</scope>
    <source>
        <strain evidence="2 3">DSM 50014</strain>
    </source>
</reference>
<dbReference type="InterPro" id="IPR025333">
    <property type="entry name" value="DUF4239"/>
</dbReference>
<dbReference type="Proteomes" id="UP000027466">
    <property type="component" value="Unassembled WGS sequence"/>
</dbReference>
<accession>A0A069PC34</accession>
<feature type="transmembrane region" description="Helical" evidence="1">
    <location>
        <begin position="208"/>
        <end position="227"/>
    </location>
</feature>
<dbReference type="EMBL" id="JFHC01000103">
    <property type="protein sequence ID" value="KDR38175.1"/>
    <property type="molecule type" value="Genomic_DNA"/>
</dbReference>
<evidence type="ECO:0000313" key="3">
    <source>
        <dbReference type="Proteomes" id="UP000027466"/>
    </source>
</evidence>
<keyword evidence="1" id="KW-0812">Transmembrane</keyword>
<protein>
    <recommendedName>
        <fullName evidence="4">DUF4239 domain-containing protein</fullName>
    </recommendedName>
</protein>
<proteinExistence type="predicted"/>